<dbReference type="AlphaFoldDB" id="A0A846H7Q6"/>
<sequence>MKKRKLLQLVAIATAFAIAIIMIWQPKYALSTETCPDGNGLFVLYYGYINTPASQDPTLQTIMSKQPDFVIFGNGLQNRPDIPEYVNQNNGNAIQYIPLNYGNAASNDVDAKITTAMEAGYDGVFFDETDVTKASWNAARAQKVRQFGATNLAIFNPGIASPPASVFNYADIVSVENQYNQTLPSYPGIKSSRWLAVQGDPANQAASSAQDAFNRRTIFQQNGGFWYYSSAQQATGATHINLPPWYEQFADLVNNQPSPNCN</sequence>
<accession>A0A846H7Q6</accession>
<protein>
    <recommendedName>
        <fullName evidence="3">Spherulation-specific family 4</fullName>
    </recommendedName>
</protein>
<evidence type="ECO:0000313" key="1">
    <source>
        <dbReference type="EMBL" id="NEU73143.1"/>
    </source>
</evidence>
<gene>
    <name evidence="1" type="ORF">PI95_011360</name>
</gene>
<evidence type="ECO:0000313" key="2">
    <source>
        <dbReference type="Proteomes" id="UP000031549"/>
    </source>
</evidence>
<keyword evidence="2" id="KW-1185">Reference proteome</keyword>
<organism evidence="1 2">
    <name type="scientific">Hassallia byssoidea VB512170</name>
    <dbReference type="NCBI Taxonomy" id="1304833"/>
    <lineage>
        <taxon>Bacteria</taxon>
        <taxon>Bacillati</taxon>
        <taxon>Cyanobacteriota</taxon>
        <taxon>Cyanophyceae</taxon>
        <taxon>Nostocales</taxon>
        <taxon>Tolypothrichaceae</taxon>
        <taxon>Hassallia</taxon>
    </lineage>
</organism>
<proteinExistence type="predicted"/>
<dbReference type="Proteomes" id="UP000031549">
    <property type="component" value="Unassembled WGS sequence"/>
</dbReference>
<reference evidence="1 2" key="1">
    <citation type="journal article" date="2015" name="Genome Announc.">
        <title>Draft Genome Sequence of Cyanobacterium Hassallia byssoidea Strain VB512170, Isolated from Monuments in India.</title>
        <authorList>
            <person name="Singh D."/>
            <person name="Chandrababunaidu M.M."/>
            <person name="Panda A."/>
            <person name="Sen D."/>
            <person name="Bhattacharyya S."/>
            <person name="Adhikary S.P."/>
            <person name="Tripathy S."/>
        </authorList>
    </citation>
    <scope>NUCLEOTIDE SEQUENCE [LARGE SCALE GENOMIC DNA]</scope>
    <source>
        <strain evidence="1 2">VB512170</strain>
    </source>
</reference>
<name>A0A846H7Q6_9CYAN</name>
<dbReference type="Pfam" id="PF12138">
    <property type="entry name" value="Spherulin4"/>
    <property type="match status" value="1"/>
</dbReference>
<dbReference type="EMBL" id="JTCM02000019">
    <property type="protein sequence ID" value="NEU73143.1"/>
    <property type="molecule type" value="Genomic_DNA"/>
</dbReference>
<dbReference type="InterPro" id="IPR021986">
    <property type="entry name" value="Spherulin4"/>
</dbReference>
<comment type="caution">
    <text evidence="1">The sequence shown here is derived from an EMBL/GenBank/DDBJ whole genome shotgun (WGS) entry which is preliminary data.</text>
</comment>
<evidence type="ECO:0008006" key="3">
    <source>
        <dbReference type="Google" id="ProtNLM"/>
    </source>
</evidence>
<dbReference type="RefSeq" id="WP_039739604.1">
    <property type="nucleotide sequence ID" value="NZ_JTCM02000019.1"/>
</dbReference>